<protein>
    <recommendedName>
        <fullName evidence="4">Intermembrane lipid transfer protein VPS13-like C-terminal domain-containing protein</fullName>
    </recommendedName>
</protein>
<evidence type="ECO:0000259" key="4">
    <source>
        <dbReference type="Pfam" id="PF25037"/>
    </source>
</evidence>
<evidence type="ECO:0000256" key="3">
    <source>
        <dbReference type="ARBA" id="ARBA00033718"/>
    </source>
</evidence>
<evidence type="ECO:0000313" key="5">
    <source>
        <dbReference type="EMBL" id="CAD9294948.1"/>
    </source>
</evidence>
<dbReference type="GO" id="GO:0045053">
    <property type="term" value="P:protein retention in Golgi apparatus"/>
    <property type="evidence" value="ECO:0007669"/>
    <property type="project" value="TreeGrafter"/>
</dbReference>
<evidence type="ECO:0000256" key="1">
    <source>
        <dbReference type="ARBA" id="ARBA00004170"/>
    </source>
</evidence>
<feature type="domain" description="Intermembrane lipid transfer protein VPS13-like C-terminal" evidence="4">
    <location>
        <begin position="259"/>
        <end position="356"/>
    </location>
</feature>
<gene>
    <name evidence="5" type="ORF">SSP0437_LOCUS5140</name>
</gene>
<dbReference type="EMBL" id="HBGL01006698">
    <property type="protein sequence ID" value="CAD9294948.1"/>
    <property type="molecule type" value="Transcribed_RNA"/>
</dbReference>
<dbReference type="PANTHER" id="PTHR16166">
    <property type="entry name" value="VACUOLAR PROTEIN SORTING-ASSOCIATED PROTEIN VPS13"/>
    <property type="match status" value="1"/>
</dbReference>
<sequence>MMMQLLKVPISVDLLGNPAGLMKRLGSGMRSFLYEPVVAMSGGPSNLGVGIFRGTSALARQTAIGLSDAVAKVSGQVSKVTGLMAGASSSAAALVRARERHFDEDYDPDDLSDGSGEVEVEHILVEDDAEGWTFDDGGGGGAGAAAAGSTAAGGAATRAGSVTDVGPYPLFADATLTHRRRVLEAMLHSVEPRGIEDALPLALRGYNPGLFVEDASLVARASLSALLRLVARPATGFFGFARAFSATLRTDRRRDVQRVRPARCIPTSRVVVPYSLHAALGQLLMVNALVPRNRAQLVAYEEGKVQPPCWGERYVMHCNPVTLVSDTLLLTSHRIMVLDEMGAIRWSGLLRDVRYAVASTNEHGDFLLTIASAGTCRQLNFGPGTQHIGRSFYNALAFLLLTQRVTHAAG</sequence>
<dbReference type="GO" id="GO:0006623">
    <property type="term" value="P:protein targeting to vacuole"/>
    <property type="evidence" value="ECO:0007669"/>
    <property type="project" value="TreeGrafter"/>
</dbReference>
<organism evidence="5">
    <name type="scientific">Sexangularia sp. CB-2014</name>
    <dbReference type="NCBI Taxonomy" id="1486929"/>
    <lineage>
        <taxon>Eukaryota</taxon>
        <taxon>Amoebozoa</taxon>
        <taxon>Tubulinea</taxon>
        <taxon>Elardia</taxon>
        <taxon>Arcellinida</taxon>
        <taxon>Arcellinida incertae sedis</taxon>
        <taxon>Sexangularia</taxon>
    </lineage>
</organism>
<reference evidence="5" key="1">
    <citation type="submission" date="2021-01" db="EMBL/GenBank/DDBJ databases">
        <authorList>
            <person name="Corre E."/>
            <person name="Pelletier E."/>
            <person name="Niang G."/>
            <person name="Scheremetjew M."/>
            <person name="Finn R."/>
            <person name="Kale V."/>
            <person name="Holt S."/>
            <person name="Cochrane G."/>
            <person name="Meng A."/>
            <person name="Brown T."/>
            <person name="Cohen L."/>
        </authorList>
    </citation>
    <scope>NUCLEOTIDE SEQUENCE</scope>
    <source>
        <strain evidence="5">ATCC 50979</strain>
    </source>
</reference>
<comment type="function">
    <text evidence="3">Mediates the transfer of lipids between membranes at organelle contact sites.</text>
</comment>
<dbReference type="GO" id="GO:0016020">
    <property type="term" value="C:membrane"/>
    <property type="evidence" value="ECO:0007669"/>
    <property type="project" value="UniProtKB-SubCell"/>
</dbReference>
<evidence type="ECO:0000256" key="2">
    <source>
        <dbReference type="ARBA" id="ARBA00006545"/>
    </source>
</evidence>
<dbReference type="InterPro" id="IPR026847">
    <property type="entry name" value="VPS13"/>
</dbReference>
<dbReference type="AlphaFoldDB" id="A0A7S1VCB5"/>
<dbReference type="Pfam" id="PF25037">
    <property type="entry name" value="VPS13_C"/>
    <property type="match status" value="1"/>
</dbReference>
<comment type="subcellular location">
    <subcellularLocation>
        <location evidence="1">Membrane</location>
        <topology evidence="1">Peripheral membrane protein</topology>
    </subcellularLocation>
</comment>
<accession>A0A7S1VCB5</accession>
<name>A0A7S1VCB5_9EUKA</name>
<dbReference type="InterPro" id="IPR056748">
    <property type="entry name" value="VPS13-like_C"/>
</dbReference>
<dbReference type="PANTHER" id="PTHR16166:SF93">
    <property type="entry name" value="INTERMEMBRANE LIPID TRANSFER PROTEIN VPS13"/>
    <property type="match status" value="1"/>
</dbReference>
<proteinExistence type="inferred from homology"/>
<comment type="similarity">
    <text evidence="2">Belongs to the VPS13 family.</text>
</comment>